<sequence length="164" mass="19008">MQLRRLVGLWGEPSQWALARDVSDHCPIILRYSSQLWGPKPFKFNNFWLDHQGFKEKLKRLRGDLKTWNHEAFGNLDHNIAHVIEAIKELDLKAESGPLTQVENDARSKGFSDLWGLLKCRDSRLFQRSRSRWLKEGDANTGFFHASVKRRGRCNSILALHVGD</sequence>
<evidence type="ECO:0000313" key="2">
    <source>
        <dbReference type="Proteomes" id="UP000265520"/>
    </source>
</evidence>
<keyword evidence="1" id="KW-0695">RNA-directed DNA polymerase</keyword>
<evidence type="ECO:0000313" key="1">
    <source>
        <dbReference type="EMBL" id="MCH88892.1"/>
    </source>
</evidence>
<keyword evidence="1" id="KW-0548">Nucleotidyltransferase</keyword>
<keyword evidence="1" id="KW-0808">Transferase</keyword>
<dbReference type="Proteomes" id="UP000265520">
    <property type="component" value="Unassembled WGS sequence"/>
</dbReference>
<reference evidence="1 2" key="1">
    <citation type="journal article" date="2018" name="Front. Plant Sci.">
        <title>Red Clover (Trifolium pratense) and Zigzag Clover (T. medium) - A Picture of Genomic Similarities and Differences.</title>
        <authorList>
            <person name="Dluhosova J."/>
            <person name="Istvanek J."/>
            <person name="Nedelnik J."/>
            <person name="Repkova J."/>
        </authorList>
    </citation>
    <scope>NUCLEOTIDE SEQUENCE [LARGE SCALE GENOMIC DNA]</scope>
    <source>
        <strain evidence="2">cv. 10/8</strain>
        <tissue evidence="1">Leaf</tissue>
    </source>
</reference>
<proteinExistence type="predicted"/>
<comment type="caution">
    <text evidence="1">The sequence shown here is derived from an EMBL/GenBank/DDBJ whole genome shotgun (WGS) entry which is preliminary data.</text>
</comment>
<accession>A0A392MMY2</accession>
<gene>
    <name evidence="1" type="ORF">A2U01_0009785</name>
</gene>
<dbReference type="AlphaFoldDB" id="A0A392MMY2"/>
<keyword evidence="2" id="KW-1185">Reference proteome</keyword>
<protein>
    <submittedName>
        <fullName evidence="1">RNA-directed DNA polymerase (Reverse transcriptase)</fullName>
    </submittedName>
</protein>
<feature type="non-terminal residue" evidence="1">
    <location>
        <position position="164"/>
    </location>
</feature>
<name>A0A392MMY2_9FABA</name>
<dbReference type="GO" id="GO:0003964">
    <property type="term" value="F:RNA-directed DNA polymerase activity"/>
    <property type="evidence" value="ECO:0007669"/>
    <property type="project" value="UniProtKB-KW"/>
</dbReference>
<dbReference type="EMBL" id="LXQA010015061">
    <property type="protein sequence ID" value="MCH88892.1"/>
    <property type="molecule type" value="Genomic_DNA"/>
</dbReference>
<organism evidence="1 2">
    <name type="scientific">Trifolium medium</name>
    <dbReference type="NCBI Taxonomy" id="97028"/>
    <lineage>
        <taxon>Eukaryota</taxon>
        <taxon>Viridiplantae</taxon>
        <taxon>Streptophyta</taxon>
        <taxon>Embryophyta</taxon>
        <taxon>Tracheophyta</taxon>
        <taxon>Spermatophyta</taxon>
        <taxon>Magnoliopsida</taxon>
        <taxon>eudicotyledons</taxon>
        <taxon>Gunneridae</taxon>
        <taxon>Pentapetalae</taxon>
        <taxon>rosids</taxon>
        <taxon>fabids</taxon>
        <taxon>Fabales</taxon>
        <taxon>Fabaceae</taxon>
        <taxon>Papilionoideae</taxon>
        <taxon>50 kb inversion clade</taxon>
        <taxon>NPAAA clade</taxon>
        <taxon>Hologalegina</taxon>
        <taxon>IRL clade</taxon>
        <taxon>Trifolieae</taxon>
        <taxon>Trifolium</taxon>
    </lineage>
</organism>